<evidence type="ECO:0000256" key="2">
    <source>
        <dbReference type="ARBA" id="ARBA00005928"/>
    </source>
</evidence>
<keyword evidence="5 10" id="KW-0521">NADP</keyword>
<comment type="similarity">
    <text evidence="2 10">Belongs to the fatty acyl-CoA reductase family.</text>
</comment>
<evidence type="ECO:0000256" key="1">
    <source>
        <dbReference type="ARBA" id="ARBA00004141"/>
    </source>
</evidence>
<keyword evidence="7 10" id="KW-0443">Lipid metabolism</keyword>
<proteinExistence type="inferred from homology"/>
<dbReference type="Gene3D" id="3.40.50.720">
    <property type="entry name" value="NAD(P)-binding Rossmann-like Domain"/>
    <property type="match status" value="1"/>
</dbReference>
<evidence type="ECO:0000256" key="6">
    <source>
        <dbReference type="ARBA" id="ARBA00022989"/>
    </source>
</evidence>
<keyword evidence="10" id="KW-0560">Oxidoreductase</keyword>
<dbReference type="InterPro" id="IPR013120">
    <property type="entry name" value="FAR_NAD-bd"/>
</dbReference>
<feature type="domain" description="Fatty acyl-CoA reductase C-terminal" evidence="11">
    <location>
        <begin position="366"/>
        <end position="459"/>
    </location>
</feature>
<dbReference type="CDD" id="cd09071">
    <property type="entry name" value="FAR_C"/>
    <property type="match status" value="1"/>
</dbReference>
<comment type="caution">
    <text evidence="13">The sequence shown here is derived from an EMBL/GenBank/DDBJ whole genome shotgun (WGS) entry which is preliminary data.</text>
</comment>
<dbReference type="CDD" id="cd05236">
    <property type="entry name" value="FAR-N_SDR_e"/>
    <property type="match status" value="1"/>
</dbReference>
<gene>
    <name evidence="13" type="ORF">ABMA28_011397</name>
</gene>
<name>A0ABD0S514_LOXSC</name>
<dbReference type="AlphaFoldDB" id="A0ABD0S514"/>
<dbReference type="EMBL" id="JBEDNZ010000029">
    <property type="protein sequence ID" value="KAL0809164.1"/>
    <property type="molecule type" value="Genomic_DNA"/>
</dbReference>
<keyword evidence="3 10" id="KW-0444">Lipid biosynthesis</keyword>
<sequence length="527" mass="59553">MVSCNHDHAPAPLIPQFYAGRTIFITGGTGFMGKVLVERLLATCPDVDRLILLVRAKKDVSPEKRLLKLKESQVFDNIRQSNPSQLDKMVIVSGDITKPELGLSGESIAELRNVSIVFHSAATLKFDEALGQAVDQNVRSVVRLLELCDMLPNMEAFVYVSTGYSNAELSVIEEKVYPPPTPLDQLLSLADSMPEELLSSITQKYIYPKPNTYTFTKAMAEVAVQEHTGAAYPMAIFRPTIVISALRTPFPGWVENMNGPTGVIVGAGKGVLHVFSCRRDARADMIPVDIATDSLLAAAWETATDKSPEVRVYNCSSYANPTTWRDFESALHRHVRTYPLDQVLWYPYGTIVENEIAQKCLEFVLQTMPLHLAEYCSRILGIKTKLSLIMVSNRLQAMNKVLQFFSQREWKFVTTNMERLQQRLTPEDAAIYNLDPKTINWDEMYVNFIKGTRKYMLKEKDENLPAARKHLNRMCLLHNGVILFTVALLLRLTLRNTFVYEFVRGIVRVLFSVYSMVSSRVLSVLQK</sequence>
<evidence type="ECO:0000259" key="11">
    <source>
        <dbReference type="Pfam" id="PF03015"/>
    </source>
</evidence>
<comment type="subcellular location">
    <subcellularLocation>
        <location evidence="1">Membrane</location>
        <topology evidence="1">Multi-pass membrane protein</topology>
    </subcellularLocation>
</comment>
<evidence type="ECO:0000313" key="13">
    <source>
        <dbReference type="EMBL" id="KAL0809164.1"/>
    </source>
</evidence>
<keyword evidence="6" id="KW-1133">Transmembrane helix</keyword>
<evidence type="ECO:0000256" key="5">
    <source>
        <dbReference type="ARBA" id="ARBA00022857"/>
    </source>
</evidence>
<accession>A0ABD0S514</accession>
<dbReference type="FunFam" id="3.40.50.720:FF:000143">
    <property type="entry name" value="Fatty acyl-CoA reductase"/>
    <property type="match status" value="1"/>
</dbReference>
<evidence type="ECO:0000256" key="7">
    <source>
        <dbReference type="ARBA" id="ARBA00023098"/>
    </source>
</evidence>
<dbReference type="Pfam" id="PF03015">
    <property type="entry name" value="Sterile"/>
    <property type="match status" value="1"/>
</dbReference>
<dbReference type="GO" id="GO:1901568">
    <property type="term" value="P:fatty acid derivative metabolic process"/>
    <property type="evidence" value="ECO:0007669"/>
    <property type="project" value="UniProtKB-ARBA"/>
</dbReference>
<protein>
    <recommendedName>
        <fullName evidence="10">Fatty acyl-CoA reductase</fullName>
        <ecNumber evidence="10">1.2.1.84</ecNumber>
    </recommendedName>
</protein>
<dbReference type="SUPFAM" id="SSF51735">
    <property type="entry name" value="NAD(P)-binding Rossmann-fold domains"/>
    <property type="match status" value="1"/>
</dbReference>
<dbReference type="EMBL" id="JBEDNZ010000029">
    <property type="protein sequence ID" value="KAL0809165.1"/>
    <property type="molecule type" value="Genomic_DNA"/>
</dbReference>
<dbReference type="InterPro" id="IPR033640">
    <property type="entry name" value="FAR_C"/>
</dbReference>
<evidence type="ECO:0000256" key="9">
    <source>
        <dbReference type="ARBA" id="ARBA00052530"/>
    </source>
</evidence>
<evidence type="ECO:0000313" key="14">
    <source>
        <dbReference type="Proteomes" id="UP001549921"/>
    </source>
</evidence>
<dbReference type="GO" id="GO:0102965">
    <property type="term" value="F:alcohol-forming long-chain fatty acyl-CoA reductase activity"/>
    <property type="evidence" value="ECO:0007669"/>
    <property type="project" value="UniProtKB-EC"/>
</dbReference>
<evidence type="ECO:0000256" key="10">
    <source>
        <dbReference type="RuleBase" id="RU363097"/>
    </source>
</evidence>
<evidence type="ECO:0000256" key="8">
    <source>
        <dbReference type="ARBA" id="ARBA00023136"/>
    </source>
</evidence>
<comment type="function">
    <text evidence="10">Catalyzes the reduction of fatty acyl-CoA to fatty alcohols.</text>
</comment>
<dbReference type="InterPro" id="IPR026055">
    <property type="entry name" value="FAR"/>
</dbReference>
<dbReference type="PANTHER" id="PTHR11011:SF116">
    <property type="entry name" value="FATTY ACYL-COA REDUCTASE CG5065-RELATED"/>
    <property type="match status" value="1"/>
</dbReference>
<evidence type="ECO:0000256" key="3">
    <source>
        <dbReference type="ARBA" id="ARBA00022516"/>
    </source>
</evidence>
<keyword evidence="8" id="KW-0472">Membrane</keyword>
<dbReference type="GO" id="GO:0016020">
    <property type="term" value="C:membrane"/>
    <property type="evidence" value="ECO:0007669"/>
    <property type="project" value="UniProtKB-SubCell"/>
</dbReference>
<comment type="catalytic activity">
    <reaction evidence="9 10">
        <text>a long-chain fatty acyl-CoA + 2 NADPH + 2 H(+) = a long-chain primary fatty alcohol + 2 NADP(+) + CoA</text>
        <dbReference type="Rhea" id="RHEA:52716"/>
        <dbReference type="ChEBI" id="CHEBI:15378"/>
        <dbReference type="ChEBI" id="CHEBI:57287"/>
        <dbReference type="ChEBI" id="CHEBI:57783"/>
        <dbReference type="ChEBI" id="CHEBI:58349"/>
        <dbReference type="ChEBI" id="CHEBI:77396"/>
        <dbReference type="ChEBI" id="CHEBI:83139"/>
        <dbReference type="EC" id="1.2.1.84"/>
    </reaction>
</comment>
<evidence type="ECO:0000259" key="12">
    <source>
        <dbReference type="Pfam" id="PF07993"/>
    </source>
</evidence>
<dbReference type="InterPro" id="IPR036291">
    <property type="entry name" value="NAD(P)-bd_dom_sf"/>
</dbReference>
<reference evidence="13 14" key="1">
    <citation type="submission" date="2024-06" db="EMBL/GenBank/DDBJ databases">
        <title>A chromosome-level genome assembly of beet webworm, Loxostege sticticalis.</title>
        <authorList>
            <person name="Zhang Y."/>
        </authorList>
    </citation>
    <scope>NUCLEOTIDE SEQUENCE [LARGE SCALE GENOMIC DNA]</scope>
    <source>
        <strain evidence="13">AQ028</strain>
        <tissue evidence="13">Male pupae</tissue>
    </source>
</reference>
<feature type="domain" description="Thioester reductase (TE)" evidence="12">
    <location>
        <begin position="25"/>
        <end position="292"/>
    </location>
</feature>
<dbReference type="Pfam" id="PF07993">
    <property type="entry name" value="NAD_binding_4"/>
    <property type="match status" value="1"/>
</dbReference>
<evidence type="ECO:0000256" key="4">
    <source>
        <dbReference type="ARBA" id="ARBA00022692"/>
    </source>
</evidence>
<dbReference type="Proteomes" id="UP001549921">
    <property type="component" value="Unassembled WGS sequence"/>
</dbReference>
<dbReference type="PANTHER" id="PTHR11011">
    <property type="entry name" value="MALE STERILITY PROTEIN 2-RELATED"/>
    <property type="match status" value="1"/>
</dbReference>
<organism evidence="13 14">
    <name type="scientific">Loxostege sticticalis</name>
    <name type="common">Beet webworm moth</name>
    <dbReference type="NCBI Taxonomy" id="481309"/>
    <lineage>
        <taxon>Eukaryota</taxon>
        <taxon>Metazoa</taxon>
        <taxon>Ecdysozoa</taxon>
        <taxon>Arthropoda</taxon>
        <taxon>Hexapoda</taxon>
        <taxon>Insecta</taxon>
        <taxon>Pterygota</taxon>
        <taxon>Neoptera</taxon>
        <taxon>Endopterygota</taxon>
        <taxon>Lepidoptera</taxon>
        <taxon>Glossata</taxon>
        <taxon>Ditrysia</taxon>
        <taxon>Pyraloidea</taxon>
        <taxon>Crambidae</taxon>
        <taxon>Pyraustinae</taxon>
        <taxon>Loxostege</taxon>
    </lineage>
</organism>
<dbReference type="EC" id="1.2.1.84" evidence="10"/>
<keyword evidence="4" id="KW-0812">Transmembrane</keyword>